<comment type="subcellular location">
    <subcellularLocation>
        <location evidence="2">Membrane</location>
    </subcellularLocation>
</comment>
<keyword evidence="8" id="KW-0067">ATP-binding</keyword>
<dbReference type="Gene3D" id="1.10.287.130">
    <property type="match status" value="1"/>
</dbReference>
<dbReference type="InterPro" id="IPR004358">
    <property type="entry name" value="Sig_transdc_His_kin-like_C"/>
</dbReference>
<dbReference type="SUPFAM" id="SSF55874">
    <property type="entry name" value="ATPase domain of HSP90 chaperone/DNA topoisomerase II/histidine kinase"/>
    <property type="match status" value="1"/>
</dbReference>
<keyword evidence="7 13" id="KW-0418">Kinase</keyword>
<evidence type="ECO:0000313" key="14">
    <source>
        <dbReference type="Proteomes" id="UP000275137"/>
    </source>
</evidence>
<dbReference type="InterPro" id="IPR036097">
    <property type="entry name" value="HisK_dim/P_sf"/>
</dbReference>
<proteinExistence type="predicted"/>
<dbReference type="InterPro" id="IPR003661">
    <property type="entry name" value="HisK_dim/P_dom"/>
</dbReference>
<comment type="caution">
    <text evidence="13">The sequence shown here is derived from an EMBL/GenBank/DDBJ whole genome shotgun (WGS) entry which is preliminary data.</text>
</comment>
<dbReference type="CDD" id="cd00075">
    <property type="entry name" value="HATPase"/>
    <property type="match status" value="1"/>
</dbReference>
<dbReference type="GO" id="GO:0030295">
    <property type="term" value="F:protein kinase activator activity"/>
    <property type="evidence" value="ECO:0007669"/>
    <property type="project" value="TreeGrafter"/>
</dbReference>
<evidence type="ECO:0000256" key="6">
    <source>
        <dbReference type="ARBA" id="ARBA00022741"/>
    </source>
</evidence>
<evidence type="ECO:0000256" key="10">
    <source>
        <dbReference type="SAM" id="Phobius"/>
    </source>
</evidence>
<keyword evidence="10" id="KW-1133">Transmembrane helix</keyword>
<reference evidence="13 14" key="1">
    <citation type="submission" date="2018-10" db="EMBL/GenBank/DDBJ databases">
        <authorList>
            <person name="Chen W.-M."/>
        </authorList>
    </citation>
    <scope>NUCLEOTIDE SEQUENCE [LARGE SCALE GENOMIC DNA]</scope>
    <source>
        <strain evidence="13 14">H-5</strain>
    </source>
</reference>
<dbReference type="Gene3D" id="6.10.340.10">
    <property type="match status" value="1"/>
</dbReference>
<dbReference type="RefSeq" id="WP_123236285.1">
    <property type="nucleotide sequence ID" value="NZ_RJVP01000001.1"/>
</dbReference>
<dbReference type="SMART" id="SM00304">
    <property type="entry name" value="HAMP"/>
    <property type="match status" value="1"/>
</dbReference>
<keyword evidence="9" id="KW-0902">Two-component regulatory system</keyword>
<dbReference type="Pfam" id="PF00512">
    <property type="entry name" value="HisKA"/>
    <property type="match status" value="1"/>
</dbReference>
<dbReference type="PROSITE" id="PS50109">
    <property type="entry name" value="HIS_KIN"/>
    <property type="match status" value="1"/>
</dbReference>
<dbReference type="EC" id="2.7.13.3" evidence="3"/>
<organism evidence="13 14">
    <name type="scientific">Pseudomethylobacillus aquaticus</name>
    <dbReference type="NCBI Taxonomy" id="2676064"/>
    <lineage>
        <taxon>Bacteria</taxon>
        <taxon>Pseudomonadati</taxon>
        <taxon>Pseudomonadota</taxon>
        <taxon>Betaproteobacteria</taxon>
        <taxon>Nitrosomonadales</taxon>
        <taxon>Methylophilaceae</taxon>
        <taxon>Pseudomethylobacillus</taxon>
    </lineage>
</organism>
<dbReference type="Pfam" id="PF02518">
    <property type="entry name" value="HATPase_c"/>
    <property type="match status" value="1"/>
</dbReference>
<dbReference type="GO" id="GO:0007234">
    <property type="term" value="P:osmosensory signaling via phosphorelay pathway"/>
    <property type="evidence" value="ECO:0007669"/>
    <property type="project" value="TreeGrafter"/>
</dbReference>
<dbReference type="GO" id="GO:0000156">
    <property type="term" value="F:phosphorelay response regulator activity"/>
    <property type="evidence" value="ECO:0007669"/>
    <property type="project" value="TreeGrafter"/>
</dbReference>
<dbReference type="CDD" id="cd00082">
    <property type="entry name" value="HisKA"/>
    <property type="match status" value="1"/>
</dbReference>
<dbReference type="PANTHER" id="PTHR42878:SF7">
    <property type="entry name" value="SENSOR HISTIDINE KINASE GLRK"/>
    <property type="match status" value="1"/>
</dbReference>
<dbReference type="SMART" id="SM00388">
    <property type="entry name" value="HisKA"/>
    <property type="match status" value="1"/>
</dbReference>
<feature type="domain" description="Histidine kinase" evidence="11">
    <location>
        <begin position="352"/>
        <end position="558"/>
    </location>
</feature>
<keyword evidence="5" id="KW-0808">Transferase</keyword>
<keyword evidence="4" id="KW-0597">Phosphoprotein</keyword>
<dbReference type="InterPro" id="IPR003594">
    <property type="entry name" value="HATPase_dom"/>
</dbReference>
<evidence type="ECO:0000259" key="11">
    <source>
        <dbReference type="PROSITE" id="PS50109"/>
    </source>
</evidence>
<keyword evidence="10" id="KW-0472">Membrane</keyword>
<evidence type="ECO:0000256" key="7">
    <source>
        <dbReference type="ARBA" id="ARBA00022777"/>
    </source>
</evidence>
<dbReference type="SUPFAM" id="SSF47384">
    <property type="entry name" value="Homodimeric domain of signal transducing histidine kinase"/>
    <property type="match status" value="1"/>
</dbReference>
<dbReference type="GO" id="GO:0005524">
    <property type="term" value="F:ATP binding"/>
    <property type="evidence" value="ECO:0007669"/>
    <property type="project" value="UniProtKB-KW"/>
</dbReference>
<dbReference type="SUPFAM" id="SSF158472">
    <property type="entry name" value="HAMP domain-like"/>
    <property type="match status" value="1"/>
</dbReference>
<dbReference type="GO" id="GO:0000155">
    <property type="term" value="F:phosphorelay sensor kinase activity"/>
    <property type="evidence" value="ECO:0007669"/>
    <property type="project" value="InterPro"/>
</dbReference>
<evidence type="ECO:0000256" key="5">
    <source>
        <dbReference type="ARBA" id="ARBA00022679"/>
    </source>
</evidence>
<dbReference type="Proteomes" id="UP000275137">
    <property type="component" value="Unassembled WGS sequence"/>
</dbReference>
<dbReference type="CDD" id="cd18773">
    <property type="entry name" value="PDC1_HK_sensor"/>
    <property type="match status" value="1"/>
</dbReference>
<dbReference type="PRINTS" id="PR00344">
    <property type="entry name" value="BCTRLSENSOR"/>
</dbReference>
<feature type="transmembrane region" description="Helical" evidence="10">
    <location>
        <begin position="259"/>
        <end position="279"/>
    </location>
</feature>
<dbReference type="InterPro" id="IPR036890">
    <property type="entry name" value="HATPase_C_sf"/>
</dbReference>
<comment type="catalytic activity">
    <reaction evidence="1">
        <text>ATP + protein L-histidine = ADP + protein N-phospho-L-histidine.</text>
        <dbReference type="EC" id="2.7.13.3"/>
    </reaction>
</comment>
<gene>
    <name evidence="13" type="ORF">ED236_02180</name>
</gene>
<dbReference type="InterPro" id="IPR005467">
    <property type="entry name" value="His_kinase_dom"/>
</dbReference>
<evidence type="ECO:0000313" key="13">
    <source>
        <dbReference type="EMBL" id="ROH88294.1"/>
    </source>
</evidence>
<name>A0A3N0V6R7_9PROT</name>
<evidence type="ECO:0000259" key="12">
    <source>
        <dbReference type="PROSITE" id="PS50885"/>
    </source>
</evidence>
<dbReference type="InterPro" id="IPR050351">
    <property type="entry name" value="BphY/WalK/GraS-like"/>
</dbReference>
<dbReference type="InterPro" id="IPR003660">
    <property type="entry name" value="HAMP_dom"/>
</dbReference>
<evidence type="ECO:0000256" key="4">
    <source>
        <dbReference type="ARBA" id="ARBA00022553"/>
    </source>
</evidence>
<sequence>MLNRLKSLPIRHLLLAAFLLTGLLPSVLVTGLAFHEAGHVLTTEIAHDLETRARASADDIDRVMFERVQNAASWSRLEIMQEFRVDDVDKRLSKFLGELKTSYQQVYDALYVTDAQLRIIASSEPRSLGRPLSVPPDWLHIQLGGTDIHLSRPYHQQLYISARITDSIDAGQPGKLVAVLNWQQVSRILDDAVSGRTSAVLLDSAEQPLAATAGWQAEQTMASITASALNQGFQGLTEVRWRVIFSQHSEEALAPVRRMGLIFLGLLLATLVLASVMAVPVARTLSRPLAALTAFAQQFIRSGASLQPPVGGPAEIDSMARAFGQMIADLERSRANLTRAAKLAVVGEMAAAMSHEVRTPLGILRSSAQLLQREPALTPEGRELCGFIISETERLNRLVTTLIDAAKPRPLEFTTTDLSQLARQTSAMLAAQAQKKSITLSCPGTRQVVCQCDAEQMTQVLLNLLLNAIQLLPEGGHIEVLLSETDHEVLISVADDGPGIPPEQRELVFDPFFTQRPGGVGLGLAVVRQIVHAHLGSISASESRMHGALFTIHLPKLKVETT</sequence>
<evidence type="ECO:0000256" key="2">
    <source>
        <dbReference type="ARBA" id="ARBA00004370"/>
    </source>
</evidence>
<dbReference type="SMART" id="SM00387">
    <property type="entry name" value="HATPase_c"/>
    <property type="match status" value="1"/>
</dbReference>
<evidence type="ECO:0000256" key="8">
    <source>
        <dbReference type="ARBA" id="ARBA00022840"/>
    </source>
</evidence>
<accession>A0A3N0V6R7</accession>
<dbReference type="PROSITE" id="PS50885">
    <property type="entry name" value="HAMP"/>
    <property type="match status" value="1"/>
</dbReference>
<dbReference type="PANTHER" id="PTHR42878">
    <property type="entry name" value="TWO-COMPONENT HISTIDINE KINASE"/>
    <property type="match status" value="1"/>
</dbReference>
<protein>
    <recommendedName>
        <fullName evidence="3">histidine kinase</fullName>
        <ecNumber evidence="3">2.7.13.3</ecNumber>
    </recommendedName>
</protein>
<dbReference type="AlphaFoldDB" id="A0A3N0V6R7"/>
<keyword evidence="14" id="KW-1185">Reference proteome</keyword>
<dbReference type="Gene3D" id="3.30.565.10">
    <property type="entry name" value="Histidine kinase-like ATPase, C-terminal domain"/>
    <property type="match status" value="1"/>
</dbReference>
<keyword evidence="10" id="KW-0812">Transmembrane</keyword>
<dbReference type="GO" id="GO:0016020">
    <property type="term" value="C:membrane"/>
    <property type="evidence" value="ECO:0007669"/>
    <property type="project" value="UniProtKB-SubCell"/>
</dbReference>
<keyword evidence="6" id="KW-0547">Nucleotide-binding</keyword>
<evidence type="ECO:0000256" key="3">
    <source>
        <dbReference type="ARBA" id="ARBA00012438"/>
    </source>
</evidence>
<evidence type="ECO:0000256" key="1">
    <source>
        <dbReference type="ARBA" id="ARBA00000085"/>
    </source>
</evidence>
<feature type="domain" description="HAMP" evidence="12">
    <location>
        <begin position="283"/>
        <end position="335"/>
    </location>
</feature>
<evidence type="ECO:0000256" key="9">
    <source>
        <dbReference type="ARBA" id="ARBA00023012"/>
    </source>
</evidence>
<dbReference type="EMBL" id="RJVP01000001">
    <property type="protein sequence ID" value="ROH88294.1"/>
    <property type="molecule type" value="Genomic_DNA"/>
</dbReference>